<name>A0A2Z4FIQ8_9DELT</name>
<gene>
    <name evidence="1" type="ORF">DN745_05115</name>
</gene>
<organism evidence="1 2">
    <name type="scientific">Bradymonas sediminis</name>
    <dbReference type="NCBI Taxonomy" id="1548548"/>
    <lineage>
        <taxon>Bacteria</taxon>
        <taxon>Deltaproteobacteria</taxon>
        <taxon>Bradymonadales</taxon>
        <taxon>Bradymonadaceae</taxon>
        <taxon>Bradymonas</taxon>
    </lineage>
</organism>
<protein>
    <submittedName>
        <fullName evidence="1">Uncharacterized protein</fullName>
    </submittedName>
</protein>
<dbReference type="KEGG" id="bsed:DN745_05115"/>
<dbReference type="InterPro" id="IPR003399">
    <property type="entry name" value="Mce/MlaD"/>
</dbReference>
<accession>A0A2Z4FIQ8</accession>
<dbReference type="InterPro" id="IPR052336">
    <property type="entry name" value="MlaD_Phospholipid_Transporter"/>
</dbReference>
<dbReference type="OrthoDB" id="9788420at2"/>
<dbReference type="EMBL" id="CP030032">
    <property type="protein sequence ID" value="AWV88750.1"/>
    <property type="molecule type" value="Genomic_DNA"/>
</dbReference>
<dbReference type="AlphaFoldDB" id="A0A2Z4FIQ8"/>
<dbReference type="RefSeq" id="WP_111332732.1">
    <property type="nucleotide sequence ID" value="NZ_CP030032.1"/>
</dbReference>
<dbReference type="Proteomes" id="UP000249799">
    <property type="component" value="Chromosome"/>
</dbReference>
<dbReference type="Pfam" id="PF02470">
    <property type="entry name" value="MlaD"/>
    <property type="match status" value="1"/>
</dbReference>
<dbReference type="PANTHER" id="PTHR33371:SF4">
    <property type="entry name" value="INTERMEMBRANE PHOSPHOLIPID TRANSPORT SYSTEM BINDING PROTEIN MLAD"/>
    <property type="match status" value="1"/>
</dbReference>
<dbReference type="PANTHER" id="PTHR33371">
    <property type="entry name" value="INTERMEMBRANE PHOSPHOLIPID TRANSPORT SYSTEM BINDING PROTEIN MLAD-RELATED"/>
    <property type="match status" value="1"/>
</dbReference>
<keyword evidence="2" id="KW-1185">Reference proteome</keyword>
<evidence type="ECO:0000313" key="1">
    <source>
        <dbReference type="EMBL" id="AWV88750.1"/>
    </source>
</evidence>
<sequence>MKLENIITPFKVGLLVIAATLGTIFMIVQFTSGVAMNEDDRYQVYAYFDDVTGLAVRSRVVMSGIPVGYIKSIRLENQKARVDIMVDESLELHEGVKKPDGWNKNGATVARKQASLIGDYYLELSPGTQGPPLKDGDQIENVVTAVGPEELMENFNTITKDIQKVTESLAEVFGGDKGAARIDQMVADLQEVLSTVRVFVETNSDSLGRIVTNAEMTSAEVRQFAAVGTELMESMIRDARAVVQEVKFIIGQSSGDLQAGLGTLQGTLSRLQSTLDSLNYSLQNVQDITDKVNEGEGTVGKLINDPSIADRTDRILADAEEYVDSLARLKTIVELRSAYYVKNARFKNTVGLKLQPALDKYYLIQLVDDFRGTTRVVRDDVNTTQSGSQDPLYRETRVTTTDEFKFSAQLARGWEISPSMMLFGRFGIMESSGGLGADLYLTEGYDFKIATDLFDFGRNTNPRFRARATYEFFEFAYIMGGVDDVFNGDQRDYYFGIGLEFNDEDLKALISTTGVPTP</sequence>
<reference evidence="1 2" key="1">
    <citation type="submission" date="2018-06" db="EMBL/GenBank/DDBJ databases">
        <title>Lujinxingia sediminis gen. nov. sp. nov., a new facultative anaerobic member of the class Deltaproteobacteria, and proposal of Lujinxingaceae fam. nov.</title>
        <authorList>
            <person name="Guo L.-Y."/>
            <person name="Li C.-M."/>
            <person name="Wang S."/>
            <person name="Du Z.-J."/>
        </authorList>
    </citation>
    <scope>NUCLEOTIDE SEQUENCE [LARGE SCALE GENOMIC DNA]</scope>
    <source>
        <strain evidence="1 2">FA350</strain>
    </source>
</reference>
<evidence type="ECO:0000313" key="2">
    <source>
        <dbReference type="Proteomes" id="UP000249799"/>
    </source>
</evidence>
<proteinExistence type="predicted"/>